<keyword evidence="3" id="KW-1185">Reference proteome</keyword>
<accession>A0ABD5UJA0</accession>
<proteinExistence type="predicted"/>
<reference evidence="2 3" key="1">
    <citation type="journal article" date="2019" name="Int. J. Syst. Evol. Microbiol.">
        <title>The Global Catalogue of Microorganisms (GCM) 10K type strain sequencing project: providing services to taxonomists for standard genome sequencing and annotation.</title>
        <authorList>
            <consortium name="The Broad Institute Genomics Platform"/>
            <consortium name="The Broad Institute Genome Sequencing Center for Infectious Disease"/>
            <person name="Wu L."/>
            <person name="Ma J."/>
        </authorList>
    </citation>
    <scope>NUCLEOTIDE SEQUENCE [LARGE SCALE GENOMIC DNA]</scope>
    <source>
        <strain evidence="2 3">Y73</strain>
    </source>
</reference>
<evidence type="ECO:0000313" key="2">
    <source>
        <dbReference type="EMBL" id="MFC6889565.1"/>
    </source>
</evidence>
<gene>
    <name evidence="2" type="ORF">ACFQEY_11120</name>
</gene>
<sequence>MTDPINGPEAPSDLRTGPEHREHASADVAPELFERGTAGKRP</sequence>
<dbReference type="EMBL" id="JBHSXI010000012">
    <property type="protein sequence ID" value="MFC6889565.1"/>
    <property type="molecule type" value="Genomic_DNA"/>
</dbReference>
<organism evidence="2 3">
    <name type="scientific">Halorubrum trueperi</name>
    <dbReference type="NCBI Taxonomy" id="2004704"/>
    <lineage>
        <taxon>Archaea</taxon>
        <taxon>Methanobacteriati</taxon>
        <taxon>Methanobacteriota</taxon>
        <taxon>Stenosarchaea group</taxon>
        <taxon>Halobacteria</taxon>
        <taxon>Halobacteriales</taxon>
        <taxon>Haloferacaceae</taxon>
        <taxon>Halorubrum</taxon>
    </lineage>
</organism>
<evidence type="ECO:0000256" key="1">
    <source>
        <dbReference type="SAM" id="MobiDB-lite"/>
    </source>
</evidence>
<evidence type="ECO:0000313" key="3">
    <source>
        <dbReference type="Proteomes" id="UP001596333"/>
    </source>
</evidence>
<dbReference type="RefSeq" id="WP_379768492.1">
    <property type="nucleotide sequence ID" value="NZ_JBHSXI010000012.1"/>
</dbReference>
<feature type="compositionally biased region" description="Basic and acidic residues" evidence="1">
    <location>
        <begin position="16"/>
        <end position="25"/>
    </location>
</feature>
<feature type="region of interest" description="Disordered" evidence="1">
    <location>
        <begin position="1"/>
        <end position="42"/>
    </location>
</feature>
<dbReference type="AlphaFoldDB" id="A0ABD5UJA0"/>
<protein>
    <submittedName>
        <fullName evidence="2">Uncharacterized protein</fullName>
    </submittedName>
</protein>
<dbReference type="Proteomes" id="UP001596333">
    <property type="component" value="Unassembled WGS sequence"/>
</dbReference>
<comment type="caution">
    <text evidence="2">The sequence shown here is derived from an EMBL/GenBank/DDBJ whole genome shotgun (WGS) entry which is preliminary data.</text>
</comment>
<name>A0ABD5UJA0_9EURY</name>